<dbReference type="PANTHER" id="PTHR30349:SF41">
    <property type="entry name" value="INTEGRASE_RECOMBINASE PROTEIN MJ0367-RELATED"/>
    <property type="match status" value="1"/>
</dbReference>
<keyword evidence="2" id="KW-0238">DNA-binding</keyword>
<evidence type="ECO:0000313" key="5">
    <source>
        <dbReference type="EMBL" id="SHI11368.1"/>
    </source>
</evidence>
<protein>
    <submittedName>
        <fullName evidence="5">Site-specific recombinase XerD</fullName>
    </submittedName>
</protein>
<dbReference type="InterPro" id="IPR011010">
    <property type="entry name" value="DNA_brk_join_enz"/>
</dbReference>
<dbReference type="CDD" id="cd01184">
    <property type="entry name" value="INT_C_like_1"/>
    <property type="match status" value="1"/>
</dbReference>
<dbReference type="GO" id="GO:0006310">
    <property type="term" value="P:DNA recombination"/>
    <property type="evidence" value="ECO:0007669"/>
    <property type="project" value="UniProtKB-KW"/>
</dbReference>
<keyword evidence="3" id="KW-0233">DNA recombination</keyword>
<dbReference type="AlphaFoldDB" id="A0A1M5YHK1"/>
<evidence type="ECO:0000256" key="1">
    <source>
        <dbReference type="ARBA" id="ARBA00008857"/>
    </source>
</evidence>
<dbReference type="STRING" id="1121409.SAMN02745124_04031"/>
<evidence type="ECO:0000256" key="2">
    <source>
        <dbReference type="ARBA" id="ARBA00023125"/>
    </source>
</evidence>
<dbReference type="RefSeq" id="WP_073378976.1">
    <property type="nucleotide sequence ID" value="NZ_FQXS01000037.1"/>
</dbReference>
<comment type="similarity">
    <text evidence="1">Belongs to the 'phage' integrase family.</text>
</comment>
<accession>A0A1M5YHK1</accession>
<sequence length="299" mass="34364">MVSNEIDHQTADTYRAILKRLPPNMKKLPKFRGKSVRQILALKPKHPLSDTSVNKYMRRISALFNWAVDRELVTKNYFRRKPIQESQRVNEKRDMLTADDLAALFNPERFHAEADQPFKFWTPLIALNTGARQNEIAQLDGADVREVHGVWCFRFVTAKQKKHTERIVPIHSRLIELGIAECAAKQPGKLFPELHERRDGYGQMVSKWYNRYRRLCGITAVRNKDFHSFCHTFSTELFRVGVNLTLIAGLDGHVTGDGKRRTTTEEVCIKPSDVKMLREVVEKLDYGEAVAVGRFGGEG</sequence>
<proteinExistence type="inferred from homology"/>
<dbReference type="GO" id="GO:0015074">
    <property type="term" value="P:DNA integration"/>
    <property type="evidence" value="ECO:0007669"/>
    <property type="project" value="InterPro"/>
</dbReference>
<evidence type="ECO:0000313" key="6">
    <source>
        <dbReference type="Proteomes" id="UP000184139"/>
    </source>
</evidence>
<dbReference type="Gene3D" id="1.10.150.130">
    <property type="match status" value="1"/>
</dbReference>
<keyword evidence="6" id="KW-1185">Reference proteome</keyword>
<dbReference type="PROSITE" id="PS51898">
    <property type="entry name" value="TYR_RECOMBINASE"/>
    <property type="match status" value="1"/>
</dbReference>
<dbReference type="Pfam" id="PF00589">
    <property type="entry name" value="Phage_integrase"/>
    <property type="match status" value="1"/>
</dbReference>
<dbReference type="EMBL" id="FQXS01000037">
    <property type="protein sequence ID" value="SHI11368.1"/>
    <property type="molecule type" value="Genomic_DNA"/>
</dbReference>
<organism evidence="5 6">
    <name type="scientific">Desulfofustis glycolicus DSM 9705</name>
    <dbReference type="NCBI Taxonomy" id="1121409"/>
    <lineage>
        <taxon>Bacteria</taxon>
        <taxon>Pseudomonadati</taxon>
        <taxon>Thermodesulfobacteriota</taxon>
        <taxon>Desulfobulbia</taxon>
        <taxon>Desulfobulbales</taxon>
        <taxon>Desulfocapsaceae</taxon>
        <taxon>Desulfofustis</taxon>
    </lineage>
</organism>
<dbReference type="PANTHER" id="PTHR30349">
    <property type="entry name" value="PHAGE INTEGRASE-RELATED"/>
    <property type="match status" value="1"/>
</dbReference>
<evidence type="ECO:0000259" key="4">
    <source>
        <dbReference type="PROSITE" id="PS51898"/>
    </source>
</evidence>
<dbReference type="InterPro" id="IPR002104">
    <property type="entry name" value="Integrase_catalytic"/>
</dbReference>
<dbReference type="Proteomes" id="UP000184139">
    <property type="component" value="Unassembled WGS sequence"/>
</dbReference>
<name>A0A1M5YHK1_9BACT</name>
<dbReference type="SUPFAM" id="SSF56349">
    <property type="entry name" value="DNA breaking-rejoining enzymes"/>
    <property type="match status" value="1"/>
</dbReference>
<dbReference type="InterPro" id="IPR010998">
    <property type="entry name" value="Integrase_recombinase_N"/>
</dbReference>
<dbReference type="GO" id="GO:0003677">
    <property type="term" value="F:DNA binding"/>
    <property type="evidence" value="ECO:0007669"/>
    <property type="project" value="UniProtKB-KW"/>
</dbReference>
<dbReference type="Gene3D" id="1.10.443.10">
    <property type="entry name" value="Intergrase catalytic core"/>
    <property type="match status" value="1"/>
</dbReference>
<dbReference type="InterPro" id="IPR013762">
    <property type="entry name" value="Integrase-like_cat_sf"/>
</dbReference>
<evidence type="ECO:0000256" key="3">
    <source>
        <dbReference type="ARBA" id="ARBA00023172"/>
    </source>
</evidence>
<feature type="domain" description="Tyr recombinase" evidence="4">
    <location>
        <begin position="91"/>
        <end position="282"/>
    </location>
</feature>
<dbReference type="InterPro" id="IPR050090">
    <property type="entry name" value="Tyrosine_recombinase_XerCD"/>
</dbReference>
<reference evidence="5 6" key="1">
    <citation type="submission" date="2016-11" db="EMBL/GenBank/DDBJ databases">
        <authorList>
            <person name="Jaros S."/>
            <person name="Januszkiewicz K."/>
            <person name="Wedrychowicz H."/>
        </authorList>
    </citation>
    <scope>NUCLEOTIDE SEQUENCE [LARGE SCALE GENOMIC DNA]</scope>
    <source>
        <strain evidence="5 6">DSM 9705</strain>
    </source>
</reference>
<dbReference type="OrthoDB" id="5423136at2"/>
<gene>
    <name evidence="5" type="ORF">SAMN02745124_04031</name>
</gene>